<evidence type="ECO:0008006" key="4">
    <source>
        <dbReference type="Google" id="ProtNLM"/>
    </source>
</evidence>
<dbReference type="AlphaFoldDB" id="A0A9D9EB52"/>
<protein>
    <recommendedName>
        <fullName evidence="4">Outer membrane lipoprotein carrier protein LolA</fullName>
    </recommendedName>
</protein>
<gene>
    <name evidence="2" type="ORF">IAC23_03045</name>
</gene>
<comment type="caution">
    <text evidence="2">The sequence shown here is derived from an EMBL/GenBank/DDBJ whole genome shotgun (WGS) entry which is preliminary data.</text>
</comment>
<evidence type="ECO:0000313" key="3">
    <source>
        <dbReference type="Proteomes" id="UP000823619"/>
    </source>
</evidence>
<dbReference type="Gene3D" id="2.50.20.10">
    <property type="entry name" value="Lipoprotein localisation LolA/LolB/LppX"/>
    <property type="match status" value="1"/>
</dbReference>
<dbReference type="Proteomes" id="UP000823619">
    <property type="component" value="Unassembled WGS sequence"/>
</dbReference>
<evidence type="ECO:0000256" key="1">
    <source>
        <dbReference type="ARBA" id="ARBA00022729"/>
    </source>
</evidence>
<name>A0A9D9EB52_9BACT</name>
<evidence type="ECO:0000313" key="2">
    <source>
        <dbReference type="EMBL" id="MBO8444657.1"/>
    </source>
</evidence>
<accession>A0A9D9EB52</accession>
<keyword evidence="1" id="KW-0732">Signal</keyword>
<reference evidence="2" key="2">
    <citation type="journal article" date="2021" name="PeerJ">
        <title>Extensive microbial diversity within the chicken gut microbiome revealed by metagenomics and culture.</title>
        <authorList>
            <person name="Gilroy R."/>
            <person name="Ravi A."/>
            <person name="Getino M."/>
            <person name="Pursley I."/>
            <person name="Horton D.L."/>
            <person name="Alikhan N.F."/>
            <person name="Baker D."/>
            <person name="Gharbi K."/>
            <person name="Hall N."/>
            <person name="Watson M."/>
            <person name="Adriaenssens E.M."/>
            <person name="Foster-Nyarko E."/>
            <person name="Jarju S."/>
            <person name="Secka A."/>
            <person name="Antonio M."/>
            <person name="Oren A."/>
            <person name="Chaudhuri R.R."/>
            <person name="La Ragione R."/>
            <person name="Hildebrand F."/>
            <person name="Pallen M.J."/>
        </authorList>
    </citation>
    <scope>NUCLEOTIDE SEQUENCE</scope>
    <source>
        <strain evidence="2">D5-748</strain>
    </source>
</reference>
<sequence>MVWTSIIAAVLTTAVGTENVLAGEDSPVLYTLWSVPEVHTGSVSQQSSGILDKFIAGLASSSAAFDYEYVLDNAKVKMTGSGNVILQDNSFIMKGDGLEVYCDGSVKWTIDRNASEAVAESFDREHPDYLANPALIVGDVSRVFSVVSEKSSSFGGKSVTALHLAPLPGLKGISSAVLYLSGTESPVPAGLEMKMDDDIILTLTVTSFSLSSKTDLSSFAFNEKTLSSDFIITDLR</sequence>
<dbReference type="SUPFAM" id="SSF89392">
    <property type="entry name" value="Prokaryotic lipoproteins and lipoprotein localization factors"/>
    <property type="match status" value="1"/>
</dbReference>
<organism evidence="2 3">
    <name type="scientific">Candidatus Cryptobacteroides merdavium</name>
    <dbReference type="NCBI Taxonomy" id="2840769"/>
    <lineage>
        <taxon>Bacteria</taxon>
        <taxon>Pseudomonadati</taxon>
        <taxon>Bacteroidota</taxon>
        <taxon>Bacteroidia</taxon>
        <taxon>Bacteroidales</taxon>
        <taxon>Candidatus Cryptobacteroides</taxon>
    </lineage>
</organism>
<proteinExistence type="predicted"/>
<dbReference type="EMBL" id="JADIMO010000035">
    <property type="protein sequence ID" value="MBO8444657.1"/>
    <property type="molecule type" value="Genomic_DNA"/>
</dbReference>
<reference evidence="2" key="1">
    <citation type="submission" date="2020-10" db="EMBL/GenBank/DDBJ databases">
        <authorList>
            <person name="Gilroy R."/>
        </authorList>
    </citation>
    <scope>NUCLEOTIDE SEQUENCE</scope>
    <source>
        <strain evidence="2">D5-748</strain>
    </source>
</reference>
<dbReference type="InterPro" id="IPR029046">
    <property type="entry name" value="LolA/LolB/LppX"/>
</dbReference>